<dbReference type="PANTHER" id="PTHR34053">
    <property type="entry name" value="PROTEIN ULTRAPETALA 1"/>
    <property type="match status" value="1"/>
</dbReference>
<dbReference type="InParanoid" id="A0A2R6QDF8"/>
<dbReference type="STRING" id="1590841.A0A2R6QDF8"/>
<dbReference type="GO" id="GO:0005634">
    <property type="term" value="C:nucleus"/>
    <property type="evidence" value="ECO:0007669"/>
    <property type="project" value="TreeGrafter"/>
</dbReference>
<gene>
    <name evidence="5" type="ORF">CEY00_Acc19446</name>
</gene>
<dbReference type="OrthoDB" id="660341at2759"/>
<dbReference type="PROSITE" id="PS51050">
    <property type="entry name" value="ZF_CW"/>
    <property type="match status" value="1"/>
</dbReference>
<feature type="domain" description="CW-type" evidence="4">
    <location>
        <begin position="140"/>
        <end position="198"/>
    </location>
</feature>
<accession>A0A2R6QDF8</accession>
<dbReference type="GO" id="GO:0005829">
    <property type="term" value="C:cytosol"/>
    <property type="evidence" value="ECO:0007669"/>
    <property type="project" value="TreeGrafter"/>
</dbReference>
<dbReference type="InterPro" id="IPR020533">
    <property type="entry name" value="Developmental_reg_ULTRAPETALA"/>
</dbReference>
<sequence length="250" mass="28837">MRAQSCKETMEMIVYGQGATMFSDEELKGITNIEKGPNYIAAKCVLKSQDHGELPGRLMVFHEGKLEISCECYPGCPKDTLSPRSFMKHCESRPSSNWKNRICIIDEEDKRIPLKKTPLLKYYYKERLEEPEGTLRPPQAIHRDEFVRCSECRKERRFRLQTTVECRACHDALAKVDWTCSDHPYEKITCEDPEERKSRKASRRCPESIKCSGCMSCVCIGCGMCRFKDCPCRVCIDFVQNVGDRVFESS</sequence>
<dbReference type="Proteomes" id="UP000241394">
    <property type="component" value="Chromosome LG17"/>
</dbReference>
<reference evidence="6" key="2">
    <citation type="journal article" date="2018" name="BMC Genomics">
        <title>A manually annotated Actinidia chinensis var. chinensis (kiwifruit) genome highlights the challenges associated with draft genomes and gene prediction in plants.</title>
        <authorList>
            <person name="Pilkington S.M."/>
            <person name="Crowhurst R."/>
            <person name="Hilario E."/>
            <person name="Nardozza S."/>
            <person name="Fraser L."/>
            <person name="Peng Y."/>
            <person name="Gunaseelan K."/>
            <person name="Simpson R."/>
            <person name="Tahir J."/>
            <person name="Deroles S.C."/>
            <person name="Templeton K."/>
            <person name="Luo Z."/>
            <person name="Davy M."/>
            <person name="Cheng C."/>
            <person name="McNeilage M."/>
            <person name="Scaglione D."/>
            <person name="Liu Y."/>
            <person name="Zhang Q."/>
            <person name="Datson P."/>
            <person name="De Silva N."/>
            <person name="Gardiner S.E."/>
            <person name="Bassett H."/>
            <person name="Chagne D."/>
            <person name="McCallum J."/>
            <person name="Dzierzon H."/>
            <person name="Deng C."/>
            <person name="Wang Y.Y."/>
            <person name="Barron L."/>
            <person name="Manako K."/>
            <person name="Bowen J."/>
            <person name="Foster T.M."/>
            <person name="Erridge Z.A."/>
            <person name="Tiffin H."/>
            <person name="Waite C.N."/>
            <person name="Davies K.M."/>
            <person name="Grierson E.P."/>
            <person name="Laing W.A."/>
            <person name="Kirk R."/>
            <person name="Chen X."/>
            <person name="Wood M."/>
            <person name="Montefiori M."/>
            <person name="Brummell D.A."/>
            <person name="Schwinn K.E."/>
            <person name="Catanach A."/>
            <person name="Fullerton C."/>
            <person name="Li D."/>
            <person name="Meiyalaghan S."/>
            <person name="Nieuwenhuizen N."/>
            <person name="Read N."/>
            <person name="Prakash R."/>
            <person name="Hunter D."/>
            <person name="Zhang H."/>
            <person name="McKenzie M."/>
            <person name="Knabel M."/>
            <person name="Harris A."/>
            <person name="Allan A.C."/>
            <person name="Gleave A."/>
            <person name="Chen A."/>
            <person name="Janssen B.J."/>
            <person name="Plunkett B."/>
            <person name="Ampomah-Dwamena C."/>
            <person name="Voogd C."/>
            <person name="Leif D."/>
            <person name="Lafferty D."/>
            <person name="Souleyre E.J.F."/>
            <person name="Varkonyi-Gasic E."/>
            <person name="Gambi F."/>
            <person name="Hanley J."/>
            <person name="Yao J.L."/>
            <person name="Cheung J."/>
            <person name="David K.M."/>
            <person name="Warren B."/>
            <person name="Marsh K."/>
            <person name="Snowden K.C."/>
            <person name="Lin-Wang K."/>
            <person name="Brian L."/>
            <person name="Martinez-Sanchez M."/>
            <person name="Wang M."/>
            <person name="Ileperuma N."/>
            <person name="Macnee N."/>
            <person name="Campin R."/>
            <person name="McAtee P."/>
            <person name="Drummond R.S.M."/>
            <person name="Espley R.V."/>
            <person name="Ireland H.S."/>
            <person name="Wu R."/>
            <person name="Atkinson R.G."/>
            <person name="Karunairetnam S."/>
            <person name="Bulley S."/>
            <person name="Chunkath S."/>
            <person name="Hanley Z."/>
            <person name="Storey R."/>
            <person name="Thrimawithana A.H."/>
            <person name="Thomson S."/>
            <person name="David C."/>
            <person name="Testolin R."/>
            <person name="Huang H."/>
            <person name="Hellens R.P."/>
            <person name="Schaffer R.J."/>
        </authorList>
    </citation>
    <scope>NUCLEOTIDE SEQUENCE [LARGE SCALE GENOMIC DNA]</scope>
    <source>
        <strain evidence="6">cv. Red5</strain>
    </source>
</reference>
<evidence type="ECO:0000256" key="1">
    <source>
        <dbReference type="ARBA" id="ARBA00022723"/>
    </source>
</evidence>
<dbReference type="Gramene" id="PSS06173">
    <property type="protein sequence ID" value="PSS06173"/>
    <property type="gene ID" value="CEY00_Acc19446"/>
</dbReference>
<dbReference type="InterPro" id="IPR057012">
    <property type="entry name" value="ULT1/2_Znf"/>
</dbReference>
<protein>
    <submittedName>
        <fullName evidence="5">Protein ULTRAPETALA like</fullName>
    </submittedName>
</protein>
<dbReference type="AlphaFoldDB" id="A0A2R6QDF8"/>
<dbReference type="Pfam" id="PF23293">
    <property type="entry name" value="zf_ULT1"/>
    <property type="match status" value="1"/>
</dbReference>
<dbReference type="GO" id="GO:0008270">
    <property type="term" value="F:zinc ion binding"/>
    <property type="evidence" value="ECO:0007669"/>
    <property type="project" value="UniProtKB-KW"/>
</dbReference>
<keyword evidence="2" id="KW-0863">Zinc-finger</keyword>
<proteinExistence type="predicted"/>
<evidence type="ECO:0000256" key="2">
    <source>
        <dbReference type="ARBA" id="ARBA00022771"/>
    </source>
</evidence>
<keyword evidence="1" id="KW-0479">Metal-binding</keyword>
<evidence type="ECO:0000259" key="4">
    <source>
        <dbReference type="PROSITE" id="PS51050"/>
    </source>
</evidence>
<dbReference type="EMBL" id="NKQK01000017">
    <property type="protein sequence ID" value="PSS06173.1"/>
    <property type="molecule type" value="Genomic_DNA"/>
</dbReference>
<keyword evidence="6" id="KW-1185">Reference proteome</keyword>
<evidence type="ECO:0000256" key="3">
    <source>
        <dbReference type="ARBA" id="ARBA00022833"/>
    </source>
</evidence>
<organism evidence="5 6">
    <name type="scientific">Actinidia chinensis var. chinensis</name>
    <name type="common">Chinese soft-hair kiwi</name>
    <dbReference type="NCBI Taxonomy" id="1590841"/>
    <lineage>
        <taxon>Eukaryota</taxon>
        <taxon>Viridiplantae</taxon>
        <taxon>Streptophyta</taxon>
        <taxon>Embryophyta</taxon>
        <taxon>Tracheophyta</taxon>
        <taxon>Spermatophyta</taxon>
        <taxon>Magnoliopsida</taxon>
        <taxon>eudicotyledons</taxon>
        <taxon>Gunneridae</taxon>
        <taxon>Pentapetalae</taxon>
        <taxon>asterids</taxon>
        <taxon>Ericales</taxon>
        <taxon>Actinidiaceae</taxon>
        <taxon>Actinidia</taxon>
    </lineage>
</organism>
<evidence type="ECO:0000313" key="6">
    <source>
        <dbReference type="Proteomes" id="UP000241394"/>
    </source>
</evidence>
<reference evidence="5 6" key="1">
    <citation type="submission" date="2017-07" db="EMBL/GenBank/DDBJ databases">
        <title>An improved, manually edited Actinidia chinensis var. chinensis (kiwifruit) genome highlights the challenges associated with draft genomes and gene prediction in plants.</title>
        <authorList>
            <person name="Pilkington S."/>
            <person name="Crowhurst R."/>
            <person name="Hilario E."/>
            <person name="Nardozza S."/>
            <person name="Fraser L."/>
            <person name="Peng Y."/>
            <person name="Gunaseelan K."/>
            <person name="Simpson R."/>
            <person name="Tahir J."/>
            <person name="Deroles S."/>
            <person name="Templeton K."/>
            <person name="Luo Z."/>
            <person name="Davy M."/>
            <person name="Cheng C."/>
            <person name="Mcneilage M."/>
            <person name="Scaglione D."/>
            <person name="Liu Y."/>
            <person name="Zhang Q."/>
            <person name="Datson P."/>
            <person name="De Silva N."/>
            <person name="Gardiner S."/>
            <person name="Bassett H."/>
            <person name="Chagne D."/>
            <person name="Mccallum J."/>
            <person name="Dzierzon H."/>
            <person name="Deng C."/>
            <person name="Wang Y.-Y."/>
            <person name="Barron N."/>
            <person name="Manako K."/>
            <person name="Bowen J."/>
            <person name="Foster T."/>
            <person name="Erridge Z."/>
            <person name="Tiffin H."/>
            <person name="Waite C."/>
            <person name="Davies K."/>
            <person name="Grierson E."/>
            <person name="Laing W."/>
            <person name="Kirk R."/>
            <person name="Chen X."/>
            <person name="Wood M."/>
            <person name="Montefiori M."/>
            <person name="Brummell D."/>
            <person name="Schwinn K."/>
            <person name="Catanach A."/>
            <person name="Fullerton C."/>
            <person name="Li D."/>
            <person name="Meiyalaghan S."/>
            <person name="Nieuwenhuizen N."/>
            <person name="Read N."/>
            <person name="Prakash R."/>
            <person name="Hunter D."/>
            <person name="Zhang H."/>
            <person name="Mckenzie M."/>
            <person name="Knabel M."/>
            <person name="Harris A."/>
            <person name="Allan A."/>
            <person name="Chen A."/>
            <person name="Janssen B."/>
            <person name="Plunkett B."/>
            <person name="Dwamena C."/>
            <person name="Voogd C."/>
            <person name="Leif D."/>
            <person name="Lafferty D."/>
            <person name="Souleyre E."/>
            <person name="Varkonyi-Gasic E."/>
            <person name="Gambi F."/>
            <person name="Hanley J."/>
            <person name="Yao J.-L."/>
            <person name="Cheung J."/>
            <person name="David K."/>
            <person name="Warren B."/>
            <person name="Marsh K."/>
            <person name="Snowden K."/>
            <person name="Lin-Wang K."/>
            <person name="Brian L."/>
            <person name="Martinez-Sanchez M."/>
            <person name="Wang M."/>
            <person name="Ileperuma N."/>
            <person name="Macnee N."/>
            <person name="Campin R."/>
            <person name="Mcatee P."/>
            <person name="Drummond R."/>
            <person name="Espley R."/>
            <person name="Ireland H."/>
            <person name="Wu R."/>
            <person name="Atkinson R."/>
            <person name="Karunairetnam S."/>
            <person name="Bulley S."/>
            <person name="Chunkath S."/>
            <person name="Hanley Z."/>
            <person name="Storey R."/>
            <person name="Thrimawithana A."/>
            <person name="Thomson S."/>
            <person name="David C."/>
            <person name="Testolin R."/>
        </authorList>
    </citation>
    <scope>NUCLEOTIDE SEQUENCE [LARGE SCALE GENOMIC DNA]</scope>
    <source>
        <strain evidence="6">cv. Red5</strain>
        <tissue evidence="5">Young leaf</tissue>
    </source>
</reference>
<comment type="caution">
    <text evidence="5">The sequence shown here is derived from an EMBL/GenBank/DDBJ whole genome shotgun (WGS) entry which is preliminary data.</text>
</comment>
<dbReference type="PANTHER" id="PTHR34053:SF1">
    <property type="entry name" value="PROTEIN ULTRAPETALA 1"/>
    <property type="match status" value="1"/>
</dbReference>
<dbReference type="InterPro" id="IPR011124">
    <property type="entry name" value="Znf_CW"/>
</dbReference>
<dbReference type="InterPro" id="IPR057011">
    <property type="entry name" value="ULT1/2_SAND"/>
</dbReference>
<evidence type="ECO:0000313" key="5">
    <source>
        <dbReference type="EMBL" id="PSS06173.1"/>
    </source>
</evidence>
<dbReference type="OMA" id="RMSCNDA"/>
<dbReference type="Pfam" id="PF23292">
    <property type="entry name" value="SAND_ULT1"/>
    <property type="match status" value="1"/>
</dbReference>
<name>A0A2R6QDF8_ACTCC</name>
<keyword evidence="3" id="KW-0862">Zinc</keyword>